<keyword evidence="3" id="KW-1185">Reference proteome</keyword>
<dbReference type="Proteomes" id="UP000324065">
    <property type="component" value="Unassembled WGS sequence"/>
</dbReference>
<proteinExistence type="predicted"/>
<dbReference type="EMBL" id="VWPJ01000001">
    <property type="protein sequence ID" value="KAA5607194.1"/>
    <property type="molecule type" value="Genomic_DNA"/>
</dbReference>
<keyword evidence="2" id="KW-0238">DNA-binding</keyword>
<dbReference type="InterPro" id="IPR019294">
    <property type="entry name" value="Translation_reg_Com"/>
</dbReference>
<dbReference type="Pfam" id="PF10122">
    <property type="entry name" value="Zn_ribbon_Com"/>
    <property type="match status" value="1"/>
</dbReference>
<evidence type="ECO:0000256" key="1">
    <source>
        <dbReference type="SAM" id="MobiDB-lite"/>
    </source>
</evidence>
<accession>A0A5M6IG15</accession>
<evidence type="ECO:0000313" key="3">
    <source>
        <dbReference type="Proteomes" id="UP000324065"/>
    </source>
</evidence>
<dbReference type="RefSeq" id="WP_150060332.1">
    <property type="nucleotide sequence ID" value="NZ_JACHII010000060.1"/>
</dbReference>
<comment type="caution">
    <text evidence="2">The sequence shown here is derived from an EMBL/GenBank/DDBJ whole genome shotgun (WGS) entry which is preliminary data.</text>
</comment>
<reference evidence="2 3" key="1">
    <citation type="submission" date="2019-09" db="EMBL/GenBank/DDBJ databases">
        <title>Genome sequence of Roseospira marina, one of the more divergent members of the non-sulfur purple photosynthetic bacterial family, the Rhodospirillaceae.</title>
        <authorList>
            <person name="Meyer T."/>
            <person name="Kyndt J."/>
        </authorList>
    </citation>
    <scope>NUCLEOTIDE SEQUENCE [LARGE SCALE GENOMIC DNA]</scope>
    <source>
        <strain evidence="2 3">DSM 15113</strain>
    </source>
</reference>
<dbReference type="AlphaFoldDB" id="A0A5M6IG15"/>
<gene>
    <name evidence="2" type="ORF">F1188_00005</name>
</gene>
<feature type="compositionally biased region" description="Low complexity" evidence="1">
    <location>
        <begin position="41"/>
        <end position="54"/>
    </location>
</feature>
<dbReference type="OrthoDB" id="5460091at2"/>
<name>A0A5M6IG15_9PROT</name>
<organism evidence="2 3">
    <name type="scientific">Roseospira marina</name>
    <dbReference type="NCBI Taxonomy" id="140057"/>
    <lineage>
        <taxon>Bacteria</taxon>
        <taxon>Pseudomonadati</taxon>
        <taxon>Pseudomonadota</taxon>
        <taxon>Alphaproteobacteria</taxon>
        <taxon>Rhodospirillales</taxon>
        <taxon>Rhodospirillaceae</taxon>
        <taxon>Roseospira</taxon>
    </lineage>
</organism>
<dbReference type="GO" id="GO:0003677">
    <property type="term" value="F:DNA binding"/>
    <property type="evidence" value="ECO:0007669"/>
    <property type="project" value="UniProtKB-KW"/>
</dbReference>
<sequence length="60" mass="6403">MTGESIRCVRCAKKLAELSDFKAGFIAIKCPRCGSMFTMRAATPSPASPASERPGAPDRE</sequence>
<evidence type="ECO:0000313" key="2">
    <source>
        <dbReference type="EMBL" id="KAA5607194.1"/>
    </source>
</evidence>
<feature type="region of interest" description="Disordered" evidence="1">
    <location>
        <begin position="40"/>
        <end position="60"/>
    </location>
</feature>
<protein>
    <submittedName>
        <fullName evidence="2">Com family DNA-binding transcriptional regulator</fullName>
    </submittedName>
</protein>